<dbReference type="FunFam" id="3.40.50.720:FF:000084">
    <property type="entry name" value="Short-chain dehydrogenase reductase"/>
    <property type="match status" value="1"/>
</dbReference>
<reference evidence="4" key="1">
    <citation type="journal article" date="2020" name="Stud. Mycol.">
        <title>101 Dothideomycetes genomes: a test case for predicting lifestyles and emergence of pathogens.</title>
        <authorList>
            <person name="Haridas S."/>
            <person name="Albert R."/>
            <person name="Binder M."/>
            <person name="Bloem J."/>
            <person name="Labutti K."/>
            <person name="Salamov A."/>
            <person name="Andreopoulos B."/>
            <person name="Baker S."/>
            <person name="Barry K."/>
            <person name="Bills G."/>
            <person name="Bluhm B."/>
            <person name="Cannon C."/>
            <person name="Castanera R."/>
            <person name="Culley D."/>
            <person name="Daum C."/>
            <person name="Ezra D."/>
            <person name="Gonzalez J."/>
            <person name="Henrissat B."/>
            <person name="Kuo A."/>
            <person name="Liang C."/>
            <person name="Lipzen A."/>
            <person name="Lutzoni F."/>
            <person name="Magnuson J."/>
            <person name="Mondo S."/>
            <person name="Nolan M."/>
            <person name="Ohm R."/>
            <person name="Pangilinan J."/>
            <person name="Park H.-J."/>
            <person name="Ramirez L."/>
            <person name="Alfaro M."/>
            <person name="Sun H."/>
            <person name="Tritt A."/>
            <person name="Yoshinaga Y."/>
            <person name="Zwiers L.-H."/>
            <person name="Turgeon B."/>
            <person name="Goodwin S."/>
            <person name="Spatafora J."/>
            <person name="Crous P."/>
            <person name="Grigoriev I."/>
        </authorList>
    </citation>
    <scope>NUCLEOTIDE SEQUENCE</scope>
    <source>
        <strain evidence="4">CBS 379.55</strain>
    </source>
</reference>
<evidence type="ECO:0000313" key="5">
    <source>
        <dbReference type="Proteomes" id="UP000800097"/>
    </source>
</evidence>
<evidence type="ECO:0000313" key="4">
    <source>
        <dbReference type="EMBL" id="KAF2277181.1"/>
    </source>
</evidence>
<dbReference type="InterPro" id="IPR020904">
    <property type="entry name" value="Sc_DH/Rdtase_CS"/>
</dbReference>
<protein>
    <submittedName>
        <fullName evidence="4">NAD(P)-binding protein</fullName>
    </submittedName>
</protein>
<proteinExistence type="inferred from homology"/>
<dbReference type="SUPFAM" id="SSF51735">
    <property type="entry name" value="NAD(P)-binding Rossmann-fold domains"/>
    <property type="match status" value="1"/>
</dbReference>
<organism evidence="4 5">
    <name type="scientific">Westerdykella ornata</name>
    <dbReference type="NCBI Taxonomy" id="318751"/>
    <lineage>
        <taxon>Eukaryota</taxon>
        <taxon>Fungi</taxon>
        <taxon>Dikarya</taxon>
        <taxon>Ascomycota</taxon>
        <taxon>Pezizomycotina</taxon>
        <taxon>Dothideomycetes</taxon>
        <taxon>Pleosporomycetidae</taxon>
        <taxon>Pleosporales</taxon>
        <taxon>Sporormiaceae</taxon>
        <taxon>Westerdykella</taxon>
    </lineage>
</organism>
<accession>A0A6A6JKR6</accession>
<dbReference type="Pfam" id="PF13561">
    <property type="entry name" value="adh_short_C2"/>
    <property type="match status" value="1"/>
</dbReference>
<dbReference type="PRINTS" id="PR00081">
    <property type="entry name" value="GDHRDH"/>
</dbReference>
<dbReference type="GeneID" id="54548688"/>
<dbReference type="RefSeq" id="XP_033654720.1">
    <property type="nucleotide sequence ID" value="XM_033795513.1"/>
</dbReference>
<dbReference type="PROSITE" id="PS00061">
    <property type="entry name" value="ADH_SHORT"/>
    <property type="match status" value="1"/>
</dbReference>
<dbReference type="OrthoDB" id="294295at2759"/>
<dbReference type="EMBL" id="ML986491">
    <property type="protein sequence ID" value="KAF2277181.1"/>
    <property type="molecule type" value="Genomic_DNA"/>
</dbReference>
<dbReference type="Proteomes" id="UP000800097">
    <property type="component" value="Unassembled WGS sequence"/>
</dbReference>
<keyword evidence="5" id="KW-1185">Reference proteome</keyword>
<dbReference type="InterPro" id="IPR002347">
    <property type="entry name" value="SDR_fam"/>
</dbReference>
<dbReference type="GO" id="GO:0016491">
    <property type="term" value="F:oxidoreductase activity"/>
    <property type="evidence" value="ECO:0007669"/>
    <property type="project" value="UniProtKB-KW"/>
</dbReference>
<keyword evidence="3" id="KW-0560">Oxidoreductase</keyword>
<comment type="similarity">
    <text evidence="1">Belongs to the short-chain dehydrogenases/reductases (SDR) family.</text>
</comment>
<gene>
    <name evidence="4" type="ORF">EI97DRAFT_375576</name>
</gene>
<dbReference type="AlphaFoldDB" id="A0A6A6JKR6"/>
<dbReference type="Gene3D" id="3.40.50.720">
    <property type="entry name" value="NAD(P)-binding Rossmann-like Domain"/>
    <property type="match status" value="1"/>
</dbReference>
<dbReference type="InterPro" id="IPR052178">
    <property type="entry name" value="Sec_Metab_Biosynth_SDR"/>
</dbReference>
<dbReference type="PRINTS" id="PR00080">
    <property type="entry name" value="SDRFAMILY"/>
</dbReference>
<dbReference type="InterPro" id="IPR036291">
    <property type="entry name" value="NAD(P)-bd_dom_sf"/>
</dbReference>
<name>A0A6A6JKR6_WESOR</name>
<dbReference type="PANTHER" id="PTHR43618">
    <property type="entry name" value="7-ALPHA-HYDROXYSTEROID DEHYDROGENASE"/>
    <property type="match status" value="1"/>
</dbReference>
<evidence type="ECO:0000256" key="1">
    <source>
        <dbReference type="ARBA" id="ARBA00006484"/>
    </source>
</evidence>
<dbReference type="PANTHER" id="PTHR43618:SF12">
    <property type="entry name" value="OXIDOREDUCTASE, SHORT-CHAIN DEHYDROGENASE_REDUCTASE FAMILY (AFU_ORTHOLOGUE AFUA_1G14540)"/>
    <property type="match status" value="1"/>
</dbReference>
<evidence type="ECO:0000256" key="3">
    <source>
        <dbReference type="ARBA" id="ARBA00023002"/>
    </source>
</evidence>
<sequence length="288" mass="30078">MASEAQADVQLHDFKNIFSLEGKVAVVSGGSRGLGLHAASGLLQAGCTKVFITSRKASACAEAVAALNALPTKPPNARAYSIPADSSKVSEIERLVREVSKLTDHVDILFANAGATWGAYFDQVDEKNGWDRVMDLNVKGVFFTIQKFAPLLTKRATTASPSRVIVTGSVAGIAVGSLGASAAYSYAASKAAVLHLVRNLAVELGPRHILVNGIAPGFFPSKMANVLMERSGGVEALERANPNGRVGRPEDVAAAVVFLSSRAAGHVNGDTIVLDGGKMLGSARLERL</sequence>
<evidence type="ECO:0000256" key="2">
    <source>
        <dbReference type="ARBA" id="ARBA00022857"/>
    </source>
</evidence>
<keyword evidence="2" id="KW-0521">NADP</keyword>